<evidence type="ECO:0000313" key="19">
    <source>
        <dbReference type="Proteomes" id="UP000365297"/>
    </source>
</evidence>
<dbReference type="GO" id="GO:0046872">
    <property type="term" value="F:metal ion binding"/>
    <property type="evidence" value="ECO:0007669"/>
    <property type="project" value="UniProtKB-KW"/>
</dbReference>
<dbReference type="EMBL" id="AABEKY010000006">
    <property type="protein sequence ID" value="EAG9388017.1"/>
    <property type="molecule type" value="Genomic_DNA"/>
</dbReference>
<dbReference type="RefSeq" id="WP_003734785.1">
    <property type="nucleotide sequence ID" value="NC_021825.2"/>
</dbReference>
<evidence type="ECO:0000256" key="8">
    <source>
        <dbReference type="ARBA" id="ARBA00022723"/>
    </source>
</evidence>
<dbReference type="EMBL" id="DAAEEB010000006">
    <property type="protein sequence ID" value="HAA8053401.1"/>
    <property type="molecule type" value="Genomic_DNA"/>
</dbReference>
<dbReference type="SUPFAM" id="SSF51366">
    <property type="entry name" value="Ribulose-phoshate binding barrel"/>
    <property type="match status" value="1"/>
</dbReference>
<dbReference type="EMBL" id="AALGDA010000011">
    <property type="protein sequence ID" value="ECY9782436.1"/>
    <property type="molecule type" value="Genomic_DNA"/>
</dbReference>
<evidence type="ECO:0000313" key="24">
    <source>
        <dbReference type="Proteomes" id="UP000528151"/>
    </source>
</evidence>
<evidence type="ECO:0000313" key="14">
    <source>
        <dbReference type="EMBL" id="ECY9782436.1"/>
    </source>
</evidence>
<reference evidence="19 24" key="3">
    <citation type="submission" date="2018-06" db="EMBL/GenBank/DDBJ databases">
        <authorList>
            <consortium name="GenomeTrakr: Next Generation Sequencing Network for Food Pathogen Tracability"/>
        </authorList>
    </citation>
    <scope>NUCLEOTIDE SEQUENCE [LARGE SCALE GENOMIC DNA]</scope>
    <source>
        <strain evidence="11 24">CFSAN063727</strain>
        <strain evidence="10 19">FDA00007096</strain>
        <strain evidence="13 23">LS1344</strain>
    </source>
</reference>
<accession>A0A0B8R9R9</accession>
<evidence type="ECO:0000256" key="6">
    <source>
        <dbReference type="ARBA" id="ARBA00009541"/>
    </source>
</evidence>
<dbReference type="Proteomes" id="UP000272537">
    <property type="component" value="Unassembled WGS sequence"/>
</dbReference>
<dbReference type="EMBL" id="AABGUK010000001">
    <property type="protein sequence ID" value="EAH4241158.1"/>
    <property type="molecule type" value="Genomic_DNA"/>
</dbReference>
<comment type="cofactor">
    <cofactor evidence="4">
        <name>Zn(2+)</name>
        <dbReference type="ChEBI" id="CHEBI:29105"/>
    </cofactor>
</comment>
<dbReference type="GO" id="GO:0005737">
    <property type="term" value="C:cytoplasm"/>
    <property type="evidence" value="ECO:0007669"/>
    <property type="project" value="UniProtKB-ARBA"/>
</dbReference>
<name>A0A0B8R9R9_LISMN</name>
<reference evidence="17 18" key="1">
    <citation type="journal article" date="2018" name="BMC Genomics">
        <title>Genes significantly associated with lineage II food isolates of Listeria monocytogenes.</title>
        <authorList>
            <person name="Pirone-Davies C."/>
            <person name="Chen Y."/>
            <person name="Pightling A."/>
            <person name="Ryan G."/>
            <person name="Wang Y."/>
            <person name="Yao K."/>
            <person name="Hoffmann M."/>
            <person name="Allard M.W."/>
        </authorList>
    </citation>
    <scope>NUCLEOTIDE SEQUENCE [LARGE SCALE GENOMIC DNA]</scope>
    <source>
        <strain evidence="17 18">PNUSAL000550</strain>
    </source>
</reference>
<dbReference type="GO" id="GO:0005975">
    <property type="term" value="P:carbohydrate metabolic process"/>
    <property type="evidence" value="ECO:0007669"/>
    <property type="project" value="InterPro"/>
</dbReference>
<evidence type="ECO:0000256" key="9">
    <source>
        <dbReference type="ARBA" id="ARBA00023235"/>
    </source>
</evidence>
<proteinExistence type="inferred from homology"/>
<dbReference type="Proteomes" id="UP000527632">
    <property type="component" value="Unassembled WGS sequence"/>
</dbReference>
<dbReference type="InterPro" id="IPR013785">
    <property type="entry name" value="Aldolase_TIM"/>
</dbReference>
<dbReference type="Proteomes" id="UP000489121">
    <property type="component" value="Unassembled WGS sequence"/>
</dbReference>
<dbReference type="EMBL" id="AANEHK010000018">
    <property type="protein sequence ID" value="EDO0987110.1"/>
    <property type="molecule type" value="Genomic_DNA"/>
</dbReference>
<dbReference type="PANTHER" id="PTHR11749">
    <property type="entry name" value="RIBULOSE-5-PHOSPHATE-3-EPIMERASE"/>
    <property type="match status" value="1"/>
</dbReference>
<reference evidence="14 21" key="6">
    <citation type="submission" date="2019-09" db="EMBL/GenBank/DDBJ databases">
        <authorList>
            <consortium name="PulseNet: The National Subtyping Network for Foodborne Disease Surveillance"/>
            <person name="Tarr C.L."/>
            <person name="Trees E."/>
            <person name="Katz L.S."/>
            <person name="Carleton-Romer H.A."/>
            <person name="Stroika S."/>
            <person name="Kucerova Z."/>
            <person name="Roache K.F."/>
            <person name="Sabol A.L."/>
            <person name="Besser J."/>
            <person name="Gerner-Smidt P."/>
        </authorList>
    </citation>
    <scope>NUCLEOTIDE SEQUENCE [LARGE SCALE GENOMIC DNA]</scope>
    <source>
        <strain evidence="14 21">PNUSAL005692</strain>
    </source>
</reference>
<dbReference type="Proteomes" id="UP000528151">
    <property type="component" value="Unassembled WGS sequence"/>
</dbReference>
<evidence type="ECO:0000313" key="22">
    <source>
        <dbReference type="Proteomes" id="UP000522199"/>
    </source>
</evidence>
<evidence type="ECO:0000313" key="23">
    <source>
        <dbReference type="Proteomes" id="UP000527632"/>
    </source>
</evidence>
<evidence type="ECO:0000256" key="3">
    <source>
        <dbReference type="ARBA" id="ARBA00001941"/>
    </source>
</evidence>
<comment type="cofactor">
    <cofactor evidence="2">
        <name>Mn(2+)</name>
        <dbReference type="ChEBI" id="CHEBI:29035"/>
    </cofactor>
</comment>
<dbReference type="EMBL" id="AABBZO010000008">
    <property type="protein sequence ID" value="EAG4462346.1"/>
    <property type="molecule type" value="Genomic_DNA"/>
</dbReference>
<comment type="cofactor">
    <cofactor evidence="5">
        <name>Fe(2+)</name>
        <dbReference type="ChEBI" id="CHEBI:29033"/>
    </cofactor>
</comment>
<gene>
    <name evidence="17" type="primary">rpe_2</name>
    <name evidence="10" type="ORF">ARY78_11770</name>
    <name evidence="11" type="ORF">CA369_08610</name>
    <name evidence="12" type="ORF">CW845_11025</name>
    <name evidence="17" type="ORF">DYZ80_00733</name>
    <name evidence="13" type="ORF">E5F58_03975</name>
    <name evidence="14" type="ORF">F6515_05460</name>
    <name evidence="15" type="ORF">FV747_13990</name>
    <name evidence="16" type="ORF">GHH22_09555</name>
</gene>
<dbReference type="Proteomes" id="UP000365297">
    <property type="component" value="Unassembled WGS sequence"/>
</dbReference>
<keyword evidence="9 10" id="KW-0413">Isomerase</keyword>
<evidence type="ECO:0000313" key="20">
    <source>
        <dbReference type="Proteomes" id="UP000467536"/>
    </source>
</evidence>
<evidence type="ECO:0000256" key="2">
    <source>
        <dbReference type="ARBA" id="ARBA00001936"/>
    </source>
</evidence>
<dbReference type="CDD" id="cd00429">
    <property type="entry name" value="RPE"/>
    <property type="match status" value="1"/>
</dbReference>
<dbReference type="KEGG" id="lmok:CQ02_02730"/>
<dbReference type="EMBL" id="AAAIXK010000006">
    <property type="protein sequence ID" value="EAC5551108.1"/>
    <property type="molecule type" value="Genomic_DNA"/>
</dbReference>
<protein>
    <recommendedName>
        <fullName evidence="7">ribulose-phosphate 3-epimerase</fullName>
        <ecNumber evidence="7">5.1.3.1</ecNumber>
    </recommendedName>
</protein>
<dbReference type="Pfam" id="PF00834">
    <property type="entry name" value="Ribul_P_3_epim"/>
    <property type="match status" value="1"/>
</dbReference>
<comment type="caution">
    <text evidence="10">The sequence shown here is derived from an EMBL/GenBank/DDBJ whole genome shotgun (WGS) entry which is preliminary data.</text>
</comment>
<evidence type="ECO:0000256" key="1">
    <source>
        <dbReference type="ARBA" id="ARBA00001782"/>
    </source>
</evidence>
<keyword evidence="8" id="KW-0479">Metal-binding</keyword>
<evidence type="ECO:0000313" key="11">
    <source>
        <dbReference type="EMBL" id="EAG4462346.1"/>
    </source>
</evidence>
<evidence type="ECO:0000256" key="7">
    <source>
        <dbReference type="ARBA" id="ARBA00013188"/>
    </source>
</evidence>
<evidence type="ECO:0000313" key="16">
    <source>
        <dbReference type="EMBL" id="HAA8053401.1"/>
    </source>
</evidence>
<dbReference type="AlphaFoldDB" id="A0A0B8R9R9"/>
<comment type="similarity">
    <text evidence="6">Belongs to the ribulose-phosphate 3-epimerase family.</text>
</comment>
<dbReference type="InterPro" id="IPR011060">
    <property type="entry name" value="RibuloseP-bd_barrel"/>
</dbReference>
<reference evidence="16" key="2">
    <citation type="journal article" date="2018" name="Genome Biol.">
        <title>SKESA: strategic k-mer extension for scrupulous assemblies.</title>
        <authorList>
            <person name="Souvorov A."/>
            <person name="Agarwala R."/>
            <person name="Lipman D.J."/>
        </authorList>
    </citation>
    <scope>NUCLEOTIDE SEQUENCE [LARGE SCALE GENOMIC DNA]</scope>
    <source>
        <strain evidence="16">09CEB371LM</strain>
    </source>
</reference>
<comment type="catalytic activity">
    <reaction evidence="1">
        <text>D-ribulose 5-phosphate = D-xylulose 5-phosphate</text>
        <dbReference type="Rhea" id="RHEA:13677"/>
        <dbReference type="ChEBI" id="CHEBI:57737"/>
        <dbReference type="ChEBI" id="CHEBI:58121"/>
        <dbReference type="EC" id="5.1.3.1"/>
    </reaction>
</comment>
<evidence type="ECO:0000313" key="10">
    <source>
        <dbReference type="EMBL" id="EAC5551108.1"/>
    </source>
</evidence>
<evidence type="ECO:0000313" key="21">
    <source>
        <dbReference type="Proteomes" id="UP000489121"/>
    </source>
</evidence>
<evidence type="ECO:0000256" key="4">
    <source>
        <dbReference type="ARBA" id="ARBA00001947"/>
    </source>
</evidence>
<dbReference type="PROSITE" id="PS01086">
    <property type="entry name" value="RIBUL_P_3_EPIMER_2"/>
    <property type="match status" value="1"/>
</dbReference>
<dbReference type="FunFam" id="3.20.20.70:FF:000004">
    <property type="entry name" value="Ribulose-phosphate 3-epimerase"/>
    <property type="match status" value="1"/>
</dbReference>
<dbReference type="Gene3D" id="3.20.20.70">
    <property type="entry name" value="Aldolase class I"/>
    <property type="match status" value="1"/>
</dbReference>
<reference evidence="16" key="7">
    <citation type="submission" date="2019-10" db="EMBL/GenBank/DDBJ databases">
        <authorList>
            <consortium name="NCBI Pathogen Detection Project"/>
        </authorList>
    </citation>
    <scope>NUCLEOTIDE SEQUENCE</scope>
    <source>
        <strain evidence="16">09CEB371LM</strain>
    </source>
</reference>
<organism evidence="10 19">
    <name type="scientific">Listeria monocytogenes</name>
    <dbReference type="NCBI Taxonomy" id="1639"/>
    <lineage>
        <taxon>Bacteria</taxon>
        <taxon>Bacillati</taxon>
        <taxon>Bacillota</taxon>
        <taxon>Bacilli</taxon>
        <taxon>Bacillales</taxon>
        <taxon>Listeriaceae</taxon>
        <taxon>Listeria</taxon>
    </lineage>
</organism>
<evidence type="ECO:0000313" key="18">
    <source>
        <dbReference type="Proteomes" id="UP000272537"/>
    </source>
</evidence>
<sequence>MKMIAASIMCADSLHLADELRALEQANVKMLHCDVMDGVFVENAAMGAYVLQDIKNNTDMLLDIHLATVNPDRFVDLYAAIKPAYMSFHVEASPDVDATIKHIRALGIKPSIAISPDTEIEQIYPFLDKVDMVLMMTVNPGFAGQKFQHHVLEKIKKLQRELESHTNKPLIEVDGNIFEETVRLLEPIGADVYVVGTAALFNDKAGSYTEKLAPLREIIQER</sequence>
<reference evidence="15 20" key="5">
    <citation type="submission" date="2019-08" db="EMBL/GenBank/DDBJ databases">
        <authorList>
            <person name="Ashton P.M."/>
            <person name="Dallman T."/>
            <person name="Nair S."/>
            <person name="De Pinna E."/>
            <person name="Peters T."/>
            <person name="Grant K."/>
        </authorList>
    </citation>
    <scope>NUCLEOTIDE SEQUENCE [LARGE SCALE GENOMIC DNA]</scope>
    <source>
        <strain evidence="15 20">788324</strain>
    </source>
</reference>
<evidence type="ECO:0000313" key="12">
    <source>
        <dbReference type="EMBL" id="EAG9388017.1"/>
    </source>
</evidence>
<comment type="cofactor">
    <cofactor evidence="3">
        <name>Co(2+)</name>
        <dbReference type="ChEBI" id="CHEBI:48828"/>
    </cofactor>
</comment>
<dbReference type="Proteomes" id="UP000467536">
    <property type="component" value="Unassembled WGS sequence"/>
</dbReference>
<evidence type="ECO:0000256" key="5">
    <source>
        <dbReference type="ARBA" id="ARBA00001954"/>
    </source>
</evidence>
<dbReference type="Proteomes" id="UP000522199">
    <property type="component" value="Unassembled WGS sequence"/>
</dbReference>
<dbReference type="EC" id="5.1.3.1" evidence="7"/>
<dbReference type="NCBIfam" id="NF004076">
    <property type="entry name" value="PRK05581.1-4"/>
    <property type="match status" value="1"/>
</dbReference>
<evidence type="ECO:0000313" key="13">
    <source>
        <dbReference type="EMBL" id="EAH4241158.1"/>
    </source>
</evidence>
<dbReference type="EMBL" id="QXLS01000001">
    <property type="protein sequence ID" value="RKA11200.1"/>
    <property type="molecule type" value="Genomic_DNA"/>
</dbReference>
<evidence type="ECO:0000313" key="17">
    <source>
        <dbReference type="EMBL" id="RKA11200.1"/>
    </source>
</evidence>
<reference evidence="12 22" key="4">
    <citation type="submission" date="2019-04" db="EMBL/GenBank/DDBJ databases">
        <authorList>
            <consortium name="GenomeTrakr network: Whole genome sequencing for foodborne pathogen traceback"/>
        </authorList>
    </citation>
    <scope>NUCLEOTIDE SEQUENCE [LARGE SCALE GENOMIC DNA]</scope>
    <source>
        <strain evidence="12 22">CFSAN072474</strain>
    </source>
</reference>
<dbReference type="GO" id="GO:0004750">
    <property type="term" value="F:D-ribulose-phosphate 3-epimerase activity"/>
    <property type="evidence" value="ECO:0007669"/>
    <property type="project" value="UniProtKB-EC"/>
</dbReference>
<evidence type="ECO:0000313" key="15">
    <source>
        <dbReference type="EMBL" id="EDO0987110.1"/>
    </source>
</evidence>
<dbReference type="InterPro" id="IPR000056">
    <property type="entry name" value="Ribul_P_3_epim-like"/>
</dbReference>
<dbReference type="Proteomes" id="UP000840039">
    <property type="component" value="Unassembled WGS sequence"/>
</dbReference>